<dbReference type="InterPro" id="IPR028995">
    <property type="entry name" value="Glyco_hydro_57/38_cen_sf"/>
</dbReference>
<dbReference type="Pfam" id="PF09261">
    <property type="entry name" value="Alpha-mann_mid"/>
    <property type="match status" value="1"/>
</dbReference>
<evidence type="ECO:0000313" key="14">
    <source>
        <dbReference type="Proteomes" id="UP000636709"/>
    </source>
</evidence>
<comment type="catalytic activity">
    <reaction evidence="1">
        <text>Hydrolysis of terminal, non-reducing alpha-D-mannose residues in alpha-D-mannosides.</text>
        <dbReference type="EC" id="3.2.1.24"/>
    </reaction>
</comment>
<feature type="signal peptide" evidence="11">
    <location>
        <begin position="1"/>
        <end position="24"/>
    </location>
</feature>
<evidence type="ECO:0000256" key="5">
    <source>
        <dbReference type="ARBA" id="ARBA00022729"/>
    </source>
</evidence>
<keyword evidence="5 11" id="KW-0732">Signal</keyword>
<dbReference type="FunFam" id="2.60.40.1360:FF:000001">
    <property type="entry name" value="Alpha-mannosidase"/>
    <property type="match status" value="1"/>
</dbReference>
<dbReference type="Proteomes" id="UP000636709">
    <property type="component" value="Unassembled WGS sequence"/>
</dbReference>
<dbReference type="Gene3D" id="3.20.110.10">
    <property type="entry name" value="Glycoside hydrolase 38, N terminal domain"/>
    <property type="match status" value="1"/>
</dbReference>
<keyword evidence="9" id="KW-0325">Glycoprotein</keyword>
<comment type="cofactor">
    <cofactor evidence="11">
        <name>Zn(2+)</name>
        <dbReference type="ChEBI" id="CHEBI:29105"/>
    </cofactor>
    <text evidence="11">Binds 1 zinc ion per subunit.</text>
</comment>
<keyword evidence="4 11" id="KW-0479">Metal-binding</keyword>
<evidence type="ECO:0000256" key="9">
    <source>
        <dbReference type="ARBA" id="ARBA00023180"/>
    </source>
</evidence>
<evidence type="ECO:0000256" key="2">
    <source>
        <dbReference type="ARBA" id="ARBA00009792"/>
    </source>
</evidence>
<dbReference type="InterPro" id="IPR027291">
    <property type="entry name" value="Glyco_hydro_38_N_sf"/>
</dbReference>
<evidence type="ECO:0000256" key="7">
    <source>
        <dbReference type="ARBA" id="ARBA00022833"/>
    </source>
</evidence>
<dbReference type="EMBL" id="JACEFO010000160">
    <property type="protein sequence ID" value="KAF8779650.1"/>
    <property type="molecule type" value="Genomic_DNA"/>
</dbReference>
<evidence type="ECO:0000313" key="13">
    <source>
        <dbReference type="EMBL" id="KAF8779650.1"/>
    </source>
</evidence>
<dbReference type="Gene3D" id="1.20.1270.50">
    <property type="entry name" value="Glycoside hydrolase family 38, central domain"/>
    <property type="match status" value="2"/>
</dbReference>
<feature type="domain" description="Glycoside hydrolase family 38 central" evidence="12">
    <location>
        <begin position="366"/>
        <end position="440"/>
    </location>
</feature>
<dbReference type="Pfam" id="PF01074">
    <property type="entry name" value="Glyco_hydro_38N"/>
    <property type="match status" value="1"/>
</dbReference>
<dbReference type="PANTHER" id="PTHR11607">
    <property type="entry name" value="ALPHA-MANNOSIDASE"/>
    <property type="match status" value="1"/>
</dbReference>
<comment type="similarity">
    <text evidence="2 11">Belongs to the glycosyl hydrolase 38 family.</text>
</comment>
<organism evidence="13 14">
    <name type="scientific">Digitaria exilis</name>
    <dbReference type="NCBI Taxonomy" id="1010633"/>
    <lineage>
        <taxon>Eukaryota</taxon>
        <taxon>Viridiplantae</taxon>
        <taxon>Streptophyta</taxon>
        <taxon>Embryophyta</taxon>
        <taxon>Tracheophyta</taxon>
        <taxon>Spermatophyta</taxon>
        <taxon>Magnoliopsida</taxon>
        <taxon>Liliopsida</taxon>
        <taxon>Poales</taxon>
        <taxon>Poaceae</taxon>
        <taxon>PACMAD clade</taxon>
        <taxon>Panicoideae</taxon>
        <taxon>Panicodae</taxon>
        <taxon>Paniceae</taxon>
        <taxon>Anthephorinae</taxon>
        <taxon>Digitaria</taxon>
    </lineage>
</organism>
<dbReference type="InterPro" id="IPR015341">
    <property type="entry name" value="Glyco_hydro_38_cen"/>
</dbReference>
<dbReference type="SUPFAM" id="SSF88688">
    <property type="entry name" value="Families 57/38 glycoside transferase middle domain"/>
    <property type="match status" value="1"/>
</dbReference>
<dbReference type="PANTHER" id="PTHR11607:SF58">
    <property type="entry name" value="ALPHA-MANNOSIDASE"/>
    <property type="match status" value="1"/>
</dbReference>
<keyword evidence="8" id="KW-1015">Disulfide bond</keyword>
<gene>
    <name evidence="13" type="ORF">HU200_002399</name>
</gene>
<dbReference type="Pfam" id="PF07748">
    <property type="entry name" value="Glyco_hydro_38C"/>
    <property type="match status" value="1"/>
</dbReference>
<dbReference type="InterPro" id="IPR011682">
    <property type="entry name" value="Glyco_hydro_38_C"/>
</dbReference>
<accession>A0A835FVS6</accession>
<name>A0A835FVS6_9POAL</name>
<dbReference type="Pfam" id="PF21260">
    <property type="entry name" value="Laman-like_dom"/>
    <property type="match status" value="1"/>
</dbReference>
<protein>
    <recommendedName>
        <fullName evidence="3 11">Alpha-mannosidase</fullName>
        <ecNumber evidence="11">3.2.1.-</ecNumber>
    </recommendedName>
</protein>
<dbReference type="GO" id="GO:0006013">
    <property type="term" value="P:mannose metabolic process"/>
    <property type="evidence" value="ECO:0007669"/>
    <property type="project" value="InterPro"/>
</dbReference>
<dbReference type="CDD" id="cd10810">
    <property type="entry name" value="GH38N_AMII_LAM_like"/>
    <property type="match status" value="1"/>
</dbReference>
<dbReference type="Gene3D" id="2.70.98.30">
    <property type="entry name" value="Golgi alpha-mannosidase II, domain 4"/>
    <property type="match status" value="1"/>
</dbReference>
<dbReference type="InterPro" id="IPR041147">
    <property type="entry name" value="GH38_C"/>
</dbReference>
<dbReference type="GO" id="GO:0004559">
    <property type="term" value="F:alpha-mannosidase activity"/>
    <property type="evidence" value="ECO:0007669"/>
    <property type="project" value="UniProtKB-EC"/>
</dbReference>
<keyword evidence="6 11" id="KW-0378">Hydrolase</keyword>
<dbReference type="GO" id="GO:0030246">
    <property type="term" value="F:carbohydrate binding"/>
    <property type="evidence" value="ECO:0007669"/>
    <property type="project" value="InterPro"/>
</dbReference>
<dbReference type="InterPro" id="IPR037094">
    <property type="entry name" value="Glyco_hydro_38_cen_sf"/>
</dbReference>
<evidence type="ECO:0000256" key="4">
    <source>
        <dbReference type="ARBA" id="ARBA00022723"/>
    </source>
</evidence>
<dbReference type="AlphaFoldDB" id="A0A835FVS6"/>
<dbReference type="InterPro" id="IPR048534">
    <property type="entry name" value="Man2a1-like_dom"/>
</dbReference>
<evidence type="ECO:0000256" key="1">
    <source>
        <dbReference type="ARBA" id="ARBA00000365"/>
    </source>
</evidence>
<evidence type="ECO:0000256" key="11">
    <source>
        <dbReference type="RuleBase" id="RU361199"/>
    </source>
</evidence>
<evidence type="ECO:0000256" key="3">
    <source>
        <dbReference type="ARBA" id="ARBA00012752"/>
    </source>
</evidence>
<dbReference type="FunFam" id="1.20.1270.50:FF:000003">
    <property type="entry name" value="Alpha-mannosidase"/>
    <property type="match status" value="1"/>
</dbReference>
<sequence length="1015" mass="113449">MAPALLVLLVAALAAAAMSTEASAARTLAAESDASAPAGTTSPVAGKLNVHLVPHSHDDVGWLKTVDQYYLGSNNSIQGACVMNTLDSVVDALAKDPARKFIVVEQAFFQRWWAEKSPNIQAIVRKLVDSNQLEFINGGWCMHDEAVVHYIDMIDQTTLGHRMIKKQFNKTPRAGWQIDPFGHSAVQAYLLGAELGFDSVHFARIDYQDREKRKSDKALEVVWRGSRTFGSSSQIFANVFPVNYSPPEGFHFEVLDQNIMPVQDDLLLFDCNVEERVNDFVAAAIDQANVTRANHIMWTMGDDFSYQYAESWFRNIDKLIYHVNKDGRVHALYSTPSIYTDAKHASNESWPLKYDDYLPYADAKNTYWTGYYTSRPTFKRYVRVHSGYYLAARQIEFLLGKSSIGLFTAGLEDAMGISQHHDAVSGTSKQHTTDDYSKRLALGASKVQEGVNIALTCLTSSNGTCPSSVVKFNQCPLLNISYCPTTEETVSEVKSLVVVAYNPLGWERSDIIRVPVNDENLIVKSSDGTIIESQLVEIDNVTRHLRKYYLKAYLGITTDKPPKYWLVFEGFVPPMGWNSYYISRFTGLGSSRIGYFSTMVSPSNDMIEVGPGPLKMSFSSASGQLKRMFSSVSGVDLPIQQSFLWYASNEGDIVDSQESGAYIFRPNGTTPFVASSSVPLKVIQGPLVAEVHQQFNSWIYQVTRLYRNKEHAEVEYTIGPIPIDDDVGKEVITRLTANMITNSTFYTDSKGRDFLKRVRNYREDWDLEKTEPVAGNYYPVNLGVYVADGNFELSVLVDRAVGASSIHDGQLEIMLHRRILRDDGKGVNEPLGEVVCLDGTCKGLTARGTYYVKVDKLGHGAHWRRTYGQQVYSPYLVAFTHEDETSWKTYNIAKATMMDSNYSLPDNVAIVTLQNLDDGTTLFRLAHLFQAAEDPQYSVIAKVELRKVFGQRTIKELTETNLSANQKKSDMKKLNWRVVGDTESGAAPSKGGPVDSQALVVELGPMEIRTFLLKF</sequence>
<dbReference type="GO" id="GO:0046872">
    <property type="term" value="F:metal ion binding"/>
    <property type="evidence" value="ECO:0007669"/>
    <property type="project" value="UniProtKB-KW"/>
</dbReference>
<dbReference type="OrthoDB" id="2016903at2759"/>
<evidence type="ECO:0000256" key="8">
    <source>
        <dbReference type="ARBA" id="ARBA00023157"/>
    </source>
</evidence>
<dbReference type="InterPro" id="IPR000602">
    <property type="entry name" value="Glyco_hydro_38_N"/>
</dbReference>
<dbReference type="Gene3D" id="2.60.40.1360">
    <property type="match status" value="1"/>
</dbReference>
<dbReference type="Gene3D" id="2.60.40.1180">
    <property type="entry name" value="Golgi alpha-mannosidase II"/>
    <property type="match status" value="1"/>
</dbReference>
<dbReference type="EC" id="3.2.1.-" evidence="11"/>
<dbReference type="SUPFAM" id="SSF88713">
    <property type="entry name" value="Glycoside hydrolase/deacetylase"/>
    <property type="match status" value="1"/>
</dbReference>
<dbReference type="SMART" id="SM00872">
    <property type="entry name" value="Alpha-mann_mid"/>
    <property type="match status" value="1"/>
</dbReference>
<proteinExistence type="inferred from homology"/>
<feature type="chain" id="PRO_5033113084" description="Alpha-mannosidase" evidence="11">
    <location>
        <begin position="25"/>
        <end position="1015"/>
    </location>
</feature>
<keyword evidence="14" id="KW-1185">Reference proteome</keyword>
<dbReference type="SUPFAM" id="SSF74650">
    <property type="entry name" value="Galactose mutarotase-like"/>
    <property type="match status" value="1"/>
</dbReference>
<dbReference type="FunFam" id="2.70.98.30:FF:000004">
    <property type="entry name" value="Alpha-mannosidase"/>
    <property type="match status" value="1"/>
</dbReference>
<dbReference type="InterPro" id="IPR050843">
    <property type="entry name" value="Glycosyl_Hydrlase_38"/>
</dbReference>
<evidence type="ECO:0000256" key="10">
    <source>
        <dbReference type="ARBA" id="ARBA00023295"/>
    </source>
</evidence>
<dbReference type="InterPro" id="IPR011330">
    <property type="entry name" value="Glyco_hydro/deAcase_b/a-brl"/>
</dbReference>
<dbReference type="FunFam" id="1.20.1270.50:FF:000002">
    <property type="entry name" value="Alpha-mannosidase"/>
    <property type="match status" value="1"/>
</dbReference>
<dbReference type="FunFam" id="3.20.110.10:FF:000001">
    <property type="entry name" value="Alpha-mannosidase"/>
    <property type="match status" value="1"/>
</dbReference>
<dbReference type="InterPro" id="IPR013780">
    <property type="entry name" value="Glyco_hydro_b"/>
</dbReference>
<reference evidence="13" key="1">
    <citation type="submission" date="2020-07" db="EMBL/GenBank/DDBJ databases">
        <title>Genome sequence and genetic diversity analysis of an under-domesticated orphan crop, white fonio (Digitaria exilis).</title>
        <authorList>
            <person name="Bennetzen J.L."/>
            <person name="Chen S."/>
            <person name="Ma X."/>
            <person name="Wang X."/>
            <person name="Yssel A.E.J."/>
            <person name="Chaluvadi S.R."/>
            <person name="Johnson M."/>
            <person name="Gangashetty P."/>
            <person name="Hamidou F."/>
            <person name="Sanogo M.D."/>
            <person name="Zwaenepoel A."/>
            <person name="Wallace J."/>
            <person name="Van De Peer Y."/>
            <person name="Van Deynze A."/>
        </authorList>
    </citation>
    <scope>NUCLEOTIDE SEQUENCE</scope>
    <source>
        <tissue evidence="13">Leaves</tissue>
    </source>
</reference>
<dbReference type="Pfam" id="PF17677">
    <property type="entry name" value="Glyco_hydro38C2"/>
    <property type="match status" value="1"/>
</dbReference>
<keyword evidence="10 11" id="KW-0326">Glycosidase</keyword>
<dbReference type="FunFam" id="2.60.40.1180:FF:000030">
    <property type="entry name" value="Alpha-mannosidase"/>
    <property type="match status" value="1"/>
</dbReference>
<evidence type="ECO:0000259" key="12">
    <source>
        <dbReference type="SMART" id="SM00872"/>
    </source>
</evidence>
<keyword evidence="7 11" id="KW-0862">Zinc</keyword>
<evidence type="ECO:0000256" key="6">
    <source>
        <dbReference type="ARBA" id="ARBA00022801"/>
    </source>
</evidence>
<dbReference type="InterPro" id="IPR011013">
    <property type="entry name" value="Gal_mutarotase_sf_dom"/>
</dbReference>
<comment type="caution">
    <text evidence="13">The sequence shown here is derived from an EMBL/GenBank/DDBJ whole genome shotgun (WGS) entry which is preliminary data.</text>
</comment>